<evidence type="ECO:0000313" key="3">
    <source>
        <dbReference type="Proteomes" id="UP000653002"/>
    </source>
</evidence>
<evidence type="ECO:0000313" key="2">
    <source>
        <dbReference type="EMBL" id="MBD4338993.1"/>
    </source>
</evidence>
<reference evidence="2" key="1">
    <citation type="submission" date="2020-01" db="EMBL/GenBank/DDBJ databases">
        <authorList>
            <person name="Richard D."/>
        </authorList>
    </citation>
    <scope>NUCLEOTIDE SEQUENCE</scope>
    <source>
        <strain evidence="2">JP541</strain>
    </source>
</reference>
<accession>A0A8I0HEU3</accession>
<sequence>TVSEVMTGKELEKIEFEDVRGKLNGIKEATVKIGDMDVKVAIANGLGNAGKIMDMIRDGKAPYQFVEIMACPGGCVNGGGQPIHDS</sequence>
<dbReference type="InterPro" id="IPR009016">
    <property type="entry name" value="Fe_hydrogenase"/>
</dbReference>
<protein>
    <submittedName>
        <fullName evidence="2">Ferredoxin</fullName>
    </submittedName>
</protein>
<feature type="domain" description="Iron hydrogenase large subunit C-terminal" evidence="1">
    <location>
        <begin position="2"/>
        <end position="79"/>
    </location>
</feature>
<proteinExistence type="predicted"/>
<dbReference type="Pfam" id="PF02906">
    <property type="entry name" value="Fe_hyd_lg_C"/>
    <property type="match status" value="1"/>
</dbReference>
<dbReference type="AlphaFoldDB" id="A0A8I0HEU3"/>
<organism evidence="2 3">
    <name type="scientific">Xanthomonas citri pv. citri</name>
    <dbReference type="NCBI Taxonomy" id="611301"/>
    <lineage>
        <taxon>Bacteria</taxon>
        <taxon>Pseudomonadati</taxon>
        <taxon>Pseudomonadota</taxon>
        <taxon>Gammaproteobacteria</taxon>
        <taxon>Lysobacterales</taxon>
        <taxon>Lysobacteraceae</taxon>
        <taxon>Xanthomonas</taxon>
    </lineage>
</organism>
<dbReference type="Proteomes" id="UP000653002">
    <property type="component" value="Unassembled WGS sequence"/>
</dbReference>
<evidence type="ECO:0000259" key="1">
    <source>
        <dbReference type="Pfam" id="PF02906"/>
    </source>
</evidence>
<feature type="non-terminal residue" evidence="2">
    <location>
        <position position="1"/>
    </location>
</feature>
<dbReference type="Gene3D" id="3.40.950.10">
    <property type="entry name" value="Fe-only Hydrogenase (Larger Subunit), Chain L, domain 3"/>
    <property type="match status" value="1"/>
</dbReference>
<name>A0A8I0HEU3_XANCI</name>
<dbReference type="SUPFAM" id="SSF53920">
    <property type="entry name" value="Fe-only hydrogenase"/>
    <property type="match status" value="1"/>
</dbReference>
<gene>
    <name evidence="2" type="ORF">GUH15_23645</name>
</gene>
<dbReference type="InterPro" id="IPR004108">
    <property type="entry name" value="Fe_hydrogenase_lsu_C"/>
</dbReference>
<feature type="non-terminal residue" evidence="2">
    <location>
        <position position="86"/>
    </location>
</feature>
<dbReference type="EMBL" id="JAABFR010001914">
    <property type="protein sequence ID" value="MBD4338993.1"/>
    <property type="molecule type" value="Genomic_DNA"/>
</dbReference>
<comment type="caution">
    <text evidence="2">The sequence shown here is derived from an EMBL/GenBank/DDBJ whole genome shotgun (WGS) entry which is preliminary data.</text>
</comment>